<evidence type="ECO:0000256" key="2">
    <source>
        <dbReference type="ARBA" id="ARBA00022737"/>
    </source>
</evidence>
<gene>
    <name evidence="4" type="ORF">CHLNCDRAFT_37629</name>
</gene>
<dbReference type="RefSeq" id="XP_005843017.1">
    <property type="nucleotide sequence ID" value="XM_005842955.1"/>
</dbReference>
<dbReference type="GO" id="GO:0043161">
    <property type="term" value="P:proteasome-mediated ubiquitin-dependent protein catabolic process"/>
    <property type="evidence" value="ECO:0007669"/>
    <property type="project" value="TreeGrafter"/>
</dbReference>
<dbReference type="eggNOG" id="KOG0266">
    <property type="taxonomic scope" value="Eukaryota"/>
</dbReference>
<dbReference type="AlphaFoldDB" id="E1ZTD9"/>
<dbReference type="SMART" id="SM00320">
    <property type="entry name" value="WD40"/>
    <property type="match status" value="5"/>
</dbReference>
<dbReference type="GeneID" id="17350350"/>
<dbReference type="InterPro" id="IPR051859">
    <property type="entry name" value="DCAF"/>
</dbReference>
<dbReference type="Gene3D" id="2.130.10.10">
    <property type="entry name" value="YVTN repeat-like/Quinoprotein amine dehydrogenase"/>
    <property type="match status" value="2"/>
</dbReference>
<dbReference type="PANTHER" id="PTHR19847:SF7">
    <property type="entry name" value="DDB1- AND CUL4-ASSOCIATED FACTOR 11"/>
    <property type="match status" value="1"/>
</dbReference>
<evidence type="ECO:0008006" key="6">
    <source>
        <dbReference type="Google" id="ProtNLM"/>
    </source>
</evidence>
<dbReference type="FunFam" id="2.130.10.10:FF:000492">
    <property type="entry name" value="LEC14B homolog isoform X2"/>
    <property type="match status" value="1"/>
</dbReference>
<dbReference type="InterPro" id="IPR036322">
    <property type="entry name" value="WD40_repeat_dom_sf"/>
</dbReference>
<dbReference type="PANTHER" id="PTHR19847">
    <property type="entry name" value="DDB1- AND CUL4-ASSOCIATED FACTOR 11"/>
    <property type="match status" value="1"/>
</dbReference>
<dbReference type="EMBL" id="GL433871">
    <property type="protein sequence ID" value="EFN50915.1"/>
    <property type="molecule type" value="Genomic_DNA"/>
</dbReference>
<dbReference type="Pfam" id="PF00400">
    <property type="entry name" value="WD40"/>
    <property type="match status" value="5"/>
</dbReference>
<name>E1ZTD9_CHLVA</name>
<feature type="repeat" description="WD" evidence="3">
    <location>
        <begin position="272"/>
        <end position="306"/>
    </location>
</feature>
<dbReference type="InterPro" id="IPR020472">
    <property type="entry name" value="WD40_PAC1"/>
</dbReference>
<dbReference type="PROSITE" id="PS50082">
    <property type="entry name" value="WD_REPEATS_2"/>
    <property type="match status" value="1"/>
</dbReference>
<feature type="non-terminal residue" evidence="4">
    <location>
        <position position="445"/>
    </location>
</feature>
<dbReference type="PROSITE" id="PS50294">
    <property type="entry name" value="WD_REPEATS_REGION"/>
    <property type="match status" value="1"/>
</dbReference>
<dbReference type="KEGG" id="cvr:CHLNCDRAFT_37629"/>
<evidence type="ECO:0000313" key="4">
    <source>
        <dbReference type="EMBL" id="EFN50915.1"/>
    </source>
</evidence>
<keyword evidence="1 3" id="KW-0853">WD repeat</keyword>
<dbReference type="PRINTS" id="PR00320">
    <property type="entry name" value="GPROTEINBRPT"/>
</dbReference>
<dbReference type="Proteomes" id="UP000008141">
    <property type="component" value="Unassembled WGS sequence"/>
</dbReference>
<organism evidence="5">
    <name type="scientific">Chlorella variabilis</name>
    <name type="common">Green alga</name>
    <dbReference type="NCBI Taxonomy" id="554065"/>
    <lineage>
        <taxon>Eukaryota</taxon>
        <taxon>Viridiplantae</taxon>
        <taxon>Chlorophyta</taxon>
        <taxon>core chlorophytes</taxon>
        <taxon>Trebouxiophyceae</taxon>
        <taxon>Chlorellales</taxon>
        <taxon>Chlorellaceae</taxon>
        <taxon>Chlorella clade</taxon>
        <taxon>Chlorella</taxon>
    </lineage>
</organism>
<dbReference type="OrthoDB" id="63070at2759"/>
<dbReference type="OMA" id="EHTFPQM"/>
<dbReference type="InterPro" id="IPR015943">
    <property type="entry name" value="WD40/YVTN_repeat-like_dom_sf"/>
</dbReference>
<protein>
    <recommendedName>
        <fullName evidence="6">LEC14B homolog</fullName>
    </recommendedName>
</protein>
<evidence type="ECO:0000313" key="5">
    <source>
        <dbReference type="Proteomes" id="UP000008141"/>
    </source>
</evidence>
<dbReference type="SUPFAM" id="SSF50978">
    <property type="entry name" value="WD40 repeat-like"/>
    <property type="match status" value="1"/>
</dbReference>
<dbReference type="GO" id="GO:0080008">
    <property type="term" value="C:Cul4-RING E3 ubiquitin ligase complex"/>
    <property type="evidence" value="ECO:0007669"/>
    <property type="project" value="TreeGrafter"/>
</dbReference>
<sequence length="445" mass="49692">MLLQHACCVPPSAEKKASFRGPACPSAPSITAAPSPCQTLYPSPHTSPRLPRRCRVPQCAHFAAFHRLPSTPTRVVDRRTSRGYIGQFTADGNIFIAAFQHERKIRLYEVHYGWRLVKDIHARGLQWTVTDTALSSDNRFLLYSSITPEVTIGGSGGVESVANVTDIHETLDFLSGQRQQRLGIWSIQWSADSREIVAGTSDPGLRIFDMMQHRNSHPSHSLPAFPAVNAVAYAERDSPNLIFSGSDDTFVKVWDRRTLDASGRRSRPAGVFVGHTEGVTHLDSKGDGRYVISNSKDQSIKLWDTRMMAGEKEARRLSRDAPSFHWDYRWMDFPGRGRVVQHPHCAAVQTYRGHTVLSTLIRSYWSPAATTGQRYIYTGSFDGRVHVYDAITAQAVAKLGGYHRECVRDCSWHPYLPLLATVSFDGSVTTWEPEVPGEAEAAREE</sequence>
<keyword evidence="5" id="KW-1185">Reference proteome</keyword>
<evidence type="ECO:0000256" key="1">
    <source>
        <dbReference type="ARBA" id="ARBA00022574"/>
    </source>
</evidence>
<dbReference type="InterPro" id="IPR001680">
    <property type="entry name" value="WD40_rpt"/>
</dbReference>
<reference evidence="4 5" key="1">
    <citation type="journal article" date="2010" name="Plant Cell">
        <title>The Chlorella variabilis NC64A genome reveals adaptation to photosymbiosis, coevolution with viruses, and cryptic sex.</title>
        <authorList>
            <person name="Blanc G."/>
            <person name="Duncan G."/>
            <person name="Agarkova I."/>
            <person name="Borodovsky M."/>
            <person name="Gurnon J."/>
            <person name="Kuo A."/>
            <person name="Lindquist E."/>
            <person name="Lucas S."/>
            <person name="Pangilinan J."/>
            <person name="Polle J."/>
            <person name="Salamov A."/>
            <person name="Terry A."/>
            <person name="Yamada T."/>
            <person name="Dunigan D.D."/>
            <person name="Grigoriev I.V."/>
            <person name="Claverie J.M."/>
            <person name="Van Etten J.L."/>
        </authorList>
    </citation>
    <scope>NUCLEOTIDE SEQUENCE [LARGE SCALE GENOMIC DNA]</scope>
    <source>
        <strain evidence="4 5">NC64A</strain>
    </source>
</reference>
<accession>E1ZTD9</accession>
<dbReference type="FunCoup" id="E1ZTD9">
    <property type="interactions" value="1490"/>
</dbReference>
<evidence type="ECO:0000256" key="3">
    <source>
        <dbReference type="PROSITE-ProRule" id="PRU00221"/>
    </source>
</evidence>
<dbReference type="STRING" id="554065.E1ZTD9"/>
<dbReference type="InParanoid" id="E1ZTD9"/>
<proteinExistence type="predicted"/>
<keyword evidence="2" id="KW-0677">Repeat</keyword>